<evidence type="ECO:0000256" key="3">
    <source>
        <dbReference type="SAM" id="Phobius"/>
    </source>
</evidence>
<name>A0ABT8RXQ1_9BURK</name>
<reference evidence="5" key="1">
    <citation type="submission" date="2023-06" db="EMBL/GenBank/DDBJ databases">
        <authorList>
            <person name="Jiang Y."/>
            <person name="Liu Q."/>
        </authorList>
    </citation>
    <scope>NUCLEOTIDE SEQUENCE</scope>
    <source>
        <strain evidence="5">CGMCC 1.12090</strain>
    </source>
</reference>
<feature type="transmembrane region" description="Helical" evidence="3">
    <location>
        <begin position="115"/>
        <end position="132"/>
    </location>
</feature>
<dbReference type="PROSITE" id="PS50109">
    <property type="entry name" value="HIS_KIN"/>
    <property type="match status" value="1"/>
</dbReference>
<dbReference type="EC" id="2.7.13.3" evidence="2"/>
<evidence type="ECO:0000256" key="2">
    <source>
        <dbReference type="ARBA" id="ARBA00012438"/>
    </source>
</evidence>
<dbReference type="Pfam" id="PF06580">
    <property type="entry name" value="His_kinase"/>
    <property type="match status" value="1"/>
</dbReference>
<dbReference type="Gene3D" id="3.30.565.10">
    <property type="entry name" value="Histidine kinase-like ATPase, C-terminal domain"/>
    <property type="match status" value="1"/>
</dbReference>
<dbReference type="Proteomes" id="UP001169027">
    <property type="component" value="Unassembled WGS sequence"/>
</dbReference>
<dbReference type="PANTHER" id="PTHR34220:SF9">
    <property type="entry name" value="SIGNAL TRANSDUCTION HISTIDINE KINASE INTERNAL REGION DOMAIN-CONTAINING PROTEIN"/>
    <property type="match status" value="1"/>
</dbReference>
<dbReference type="PRINTS" id="PR00344">
    <property type="entry name" value="BCTRLSENSOR"/>
</dbReference>
<dbReference type="PANTHER" id="PTHR34220">
    <property type="entry name" value="SENSOR HISTIDINE KINASE YPDA"/>
    <property type="match status" value="1"/>
</dbReference>
<protein>
    <recommendedName>
        <fullName evidence="2">histidine kinase</fullName>
        <ecNumber evidence="2">2.7.13.3</ecNumber>
    </recommendedName>
</protein>
<dbReference type="InterPro" id="IPR050640">
    <property type="entry name" value="Bact_2-comp_sensor_kinase"/>
</dbReference>
<dbReference type="EMBL" id="JAUKVY010000002">
    <property type="protein sequence ID" value="MDO1531444.1"/>
    <property type="molecule type" value="Genomic_DNA"/>
</dbReference>
<dbReference type="InterPro" id="IPR010559">
    <property type="entry name" value="Sig_transdc_His_kin_internal"/>
</dbReference>
<dbReference type="GO" id="GO:0016301">
    <property type="term" value="F:kinase activity"/>
    <property type="evidence" value="ECO:0007669"/>
    <property type="project" value="UniProtKB-KW"/>
</dbReference>
<organism evidence="5 6">
    <name type="scientific">Variovorax ginsengisoli</name>
    <dbReference type="NCBI Taxonomy" id="363844"/>
    <lineage>
        <taxon>Bacteria</taxon>
        <taxon>Pseudomonadati</taxon>
        <taxon>Pseudomonadota</taxon>
        <taxon>Betaproteobacteria</taxon>
        <taxon>Burkholderiales</taxon>
        <taxon>Comamonadaceae</taxon>
        <taxon>Variovorax</taxon>
    </lineage>
</organism>
<evidence type="ECO:0000259" key="4">
    <source>
        <dbReference type="PROSITE" id="PS50109"/>
    </source>
</evidence>
<dbReference type="InterPro" id="IPR004358">
    <property type="entry name" value="Sig_transdc_His_kin-like_C"/>
</dbReference>
<dbReference type="InterPro" id="IPR036890">
    <property type="entry name" value="HATPase_C_sf"/>
</dbReference>
<proteinExistence type="predicted"/>
<keyword evidence="3" id="KW-0472">Membrane</keyword>
<dbReference type="SUPFAM" id="SSF55874">
    <property type="entry name" value="ATPase domain of HSP90 chaperone/DNA topoisomerase II/histidine kinase"/>
    <property type="match status" value="1"/>
</dbReference>
<comment type="caution">
    <text evidence="5">The sequence shown here is derived from an EMBL/GenBank/DDBJ whole genome shotgun (WGS) entry which is preliminary data.</text>
</comment>
<evidence type="ECO:0000256" key="1">
    <source>
        <dbReference type="ARBA" id="ARBA00000085"/>
    </source>
</evidence>
<feature type="transmembrane region" description="Helical" evidence="3">
    <location>
        <begin position="12"/>
        <end position="28"/>
    </location>
</feature>
<keyword evidence="5" id="KW-0418">Kinase</keyword>
<keyword evidence="6" id="KW-1185">Reference proteome</keyword>
<evidence type="ECO:0000313" key="5">
    <source>
        <dbReference type="EMBL" id="MDO1531444.1"/>
    </source>
</evidence>
<dbReference type="RefSeq" id="WP_301804216.1">
    <property type="nucleotide sequence ID" value="NZ_JAUJZH010000002.1"/>
</dbReference>
<keyword evidence="5" id="KW-0808">Transferase</keyword>
<dbReference type="Pfam" id="PF02518">
    <property type="entry name" value="HATPase_c"/>
    <property type="match status" value="1"/>
</dbReference>
<keyword evidence="3" id="KW-1133">Transmembrane helix</keyword>
<keyword evidence="3" id="KW-0812">Transmembrane</keyword>
<gene>
    <name evidence="5" type="ORF">Q2T77_04010</name>
</gene>
<dbReference type="SMART" id="SM00387">
    <property type="entry name" value="HATPase_c"/>
    <property type="match status" value="1"/>
</dbReference>
<feature type="domain" description="Histidine kinase" evidence="4">
    <location>
        <begin position="259"/>
        <end position="349"/>
    </location>
</feature>
<accession>A0ABT8RXQ1</accession>
<dbReference type="InterPro" id="IPR005467">
    <property type="entry name" value="His_kinase_dom"/>
</dbReference>
<comment type="catalytic activity">
    <reaction evidence="1">
        <text>ATP + protein L-histidine = ADP + protein N-phospho-L-histidine.</text>
        <dbReference type="EC" id="2.7.13.3"/>
    </reaction>
</comment>
<sequence>MDAWRLPPRIAALWSLAVAVLLSTQYLFQPFVWENWPWDEVLAGWLEVLGHCIVEGMFVLGALLLASRLRFPSPLAYSCVLMAAVALGTAIGNVALAVAGFQGAAPDTAWVAARTVRWAAISGCSVATFGLASRTSRLRAEAQANDLQRVQLGRQLVQVQLQALRNQIEPHFLFNTLATVRRLHQTEPAEGARLLAYFLDYLHSTLRQQLQGQFTTLGRELDLVRAYLAVVSVRMSGRLQVAFEVPAELRECVFPSLCIATLVENAVKHGISASPSGGEICVQAKLHGDEVEVAVRDTGAGFSGSGGSGVGLANIRARLSTLYGASGVLRVESNKPSGVCASIRLPRSIQEATP</sequence>
<feature type="transmembrane region" description="Helical" evidence="3">
    <location>
        <begin position="79"/>
        <end position="103"/>
    </location>
</feature>
<dbReference type="InterPro" id="IPR003594">
    <property type="entry name" value="HATPase_dom"/>
</dbReference>
<feature type="transmembrane region" description="Helical" evidence="3">
    <location>
        <begin position="48"/>
        <end position="67"/>
    </location>
</feature>
<evidence type="ECO:0000313" key="6">
    <source>
        <dbReference type="Proteomes" id="UP001169027"/>
    </source>
</evidence>